<name>A0A4P9X5Y9_9FUNG</name>
<organism evidence="2 3">
    <name type="scientific">Caulochytrium protostelioides</name>
    <dbReference type="NCBI Taxonomy" id="1555241"/>
    <lineage>
        <taxon>Eukaryota</taxon>
        <taxon>Fungi</taxon>
        <taxon>Fungi incertae sedis</taxon>
        <taxon>Chytridiomycota</taxon>
        <taxon>Chytridiomycota incertae sedis</taxon>
        <taxon>Chytridiomycetes</taxon>
        <taxon>Caulochytriales</taxon>
        <taxon>Caulochytriaceae</taxon>
        <taxon>Caulochytrium</taxon>
    </lineage>
</organism>
<evidence type="ECO:0000313" key="3">
    <source>
        <dbReference type="Proteomes" id="UP000274922"/>
    </source>
</evidence>
<gene>
    <name evidence="2" type="ORF">CXG81DRAFT_26735</name>
</gene>
<dbReference type="EMBL" id="ML014210">
    <property type="protein sequence ID" value="RKP00552.1"/>
    <property type="molecule type" value="Genomic_DNA"/>
</dbReference>
<feature type="compositionally biased region" description="Acidic residues" evidence="1">
    <location>
        <begin position="681"/>
        <end position="690"/>
    </location>
</feature>
<dbReference type="OrthoDB" id="538223at2759"/>
<evidence type="ECO:0008006" key="4">
    <source>
        <dbReference type="Google" id="ProtNLM"/>
    </source>
</evidence>
<accession>A0A4P9X5Y9</accession>
<proteinExistence type="predicted"/>
<dbReference type="Proteomes" id="UP000274922">
    <property type="component" value="Unassembled WGS sequence"/>
</dbReference>
<feature type="region of interest" description="Disordered" evidence="1">
    <location>
        <begin position="668"/>
        <end position="732"/>
    </location>
</feature>
<feature type="region of interest" description="Disordered" evidence="1">
    <location>
        <begin position="594"/>
        <end position="630"/>
    </location>
</feature>
<sequence length="1129" mass="116336">MDRLLSAFLADASFAIHVPRFDRRGPAGATGVSATAGLPPLAPDTRLQAYYDEPLGFQLVITPSHAATATPIAPETLVRLVRDGLDIKVAGRTVRVTRTAQAARSTAAAAPAHHDLGRRAVTLKPRTSSRAAASGHGVPGKAGRDLREAAAWNGSMLAAASSTASGLGRPMGGSPAVGGLAMHDASARPRSSTLTADRKRSIGAGAGSPSPLHPSGKMLHRRGTSIRMASSPLLAGIPDPPASPAMSASVSIHGGLAALGSFAPSSGPTALAPPTMPRLGRRVSNAPFAASAITATTTPGGMSGGSGASRTLSLTASPYADGPGSEGGTREAETVAPAAVVMEDPELPFFQYTLSPADLRRLPILIERMGDDHLVHMVVDDGCTPAPSRPNARPILRLRIPLSLPLVNERPIPRWLAISVDVSQSEDRLDLDVAQLSRSDSGLVNASDPIAVGMAEISGGGGGGGGRSLPTPTPPSLATTLGWDRELGDEGMMDMTSELGVYDSPQFPRIPELDDVMGASSSSGSGGGGGAPMTRRRGHPCGVSLRAFPPVHTEHCMPLHPLLGLSCQWSKLSADTGIFSLALHRAPLMMGRDAAAGGGSDDDLAHDGGGGGGSGSDDDGDDPDSRRIGFEGFPARLVPALRDEYIQTAIVVKRLDVTIHNTVCSKIPNSSAEDAAGDGGSNDDDDDDDAPVVLGPTVLPPAVVAQALPASGRRRGRHGRNRRPRPAPHITHELHALYHVRLLIPPDMTMEHPTLTAPSRATSMASLDPTEGSDSELTSHALATPSGVHRASLGGGHGTIAGTASASGATGGPGISAYRQYRSTPLTTSSVVKIVVAYDLVTAGGVQPMTSMWSCRIDLLEPKRFPNVRSVATRLDAQRLPPSIPTHAVQRVRGSGAGGGDGGAASWSSMGSLLDESSGSRASLAMHHANATTTTTTTAATAPLTHALGPPGIDALMVTFTLDAPSSALNQVFSVRMIVTNLSSTAQRLEVDVVAPTGAAKPEPGTWPTHVLASPAAAGPPLPPSMPGGGAAWPWETAAGSRADLVSMYEPERVTLGRLACLTAQQRGLVPLDTHHVLLCPPQGCASTQMHFVALEGDLHSLPPLRITNLETQRSVVVQEALKIYIRSS</sequence>
<evidence type="ECO:0000313" key="2">
    <source>
        <dbReference type="EMBL" id="RKP00552.1"/>
    </source>
</evidence>
<evidence type="ECO:0000256" key="1">
    <source>
        <dbReference type="SAM" id="MobiDB-lite"/>
    </source>
</evidence>
<feature type="region of interest" description="Disordered" evidence="1">
    <location>
        <begin position="890"/>
        <end position="912"/>
    </location>
</feature>
<feature type="compositionally biased region" description="Low complexity" evidence="1">
    <location>
        <begin position="696"/>
        <end position="710"/>
    </location>
</feature>
<feature type="region of interest" description="Disordered" evidence="1">
    <location>
        <begin position="295"/>
        <end position="333"/>
    </location>
</feature>
<feature type="region of interest" description="Disordered" evidence="1">
    <location>
        <begin position="460"/>
        <end position="482"/>
    </location>
</feature>
<feature type="region of interest" description="Disordered" evidence="1">
    <location>
        <begin position="162"/>
        <end position="218"/>
    </location>
</feature>
<feature type="region of interest" description="Disordered" evidence="1">
    <location>
        <begin position="105"/>
        <end position="143"/>
    </location>
</feature>
<dbReference type="AlphaFoldDB" id="A0A4P9X5Y9"/>
<feature type="compositionally biased region" description="Basic residues" evidence="1">
    <location>
        <begin position="712"/>
        <end position="726"/>
    </location>
</feature>
<protein>
    <recommendedName>
        <fullName evidence="4">TRAPP trafficking subunit Trs65-domain-containing protein</fullName>
    </recommendedName>
</protein>
<reference evidence="3" key="1">
    <citation type="journal article" date="2018" name="Nat. Microbiol.">
        <title>Leveraging single-cell genomics to expand the fungal tree of life.</title>
        <authorList>
            <person name="Ahrendt S.R."/>
            <person name="Quandt C.A."/>
            <person name="Ciobanu D."/>
            <person name="Clum A."/>
            <person name="Salamov A."/>
            <person name="Andreopoulos B."/>
            <person name="Cheng J.F."/>
            <person name="Woyke T."/>
            <person name="Pelin A."/>
            <person name="Henrissat B."/>
            <person name="Reynolds N.K."/>
            <person name="Benny G.L."/>
            <person name="Smith M.E."/>
            <person name="James T.Y."/>
            <person name="Grigoriev I.V."/>
        </authorList>
    </citation>
    <scope>NUCLEOTIDE SEQUENCE [LARGE SCALE GENOMIC DNA]</scope>
    <source>
        <strain evidence="3">ATCC 52028</strain>
    </source>
</reference>
<keyword evidence="3" id="KW-1185">Reference proteome</keyword>